<organism evidence="1 2">
    <name type="scientific">candidate division WOR-3 bacterium</name>
    <dbReference type="NCBI Taxonomy" id="2052148"/>
    <lineage>
        <taxon>Bacteria</taxon>
        <taxon>Bacteria division WOR-3</taxon>
    </lineage>
</organism>
<dbReference type="Proteomes" id="UP000264062">
    <property type="component" value="Unassembled WGS sequence"/>
</dbReference>
<dbReference type="SUPFAM" id="SSF69635">
    <property type="entry name" value="Type III secretory system chaperone-like"/>
    <property type="match status" value="1"/>
</dbReference>
<accession>A0A350H8T1</accession>
<evidence type="ECO:0008006" key="3">
    <source>
        <dbReference type="Google" id="ProtNLM"/>
    </source>
</evidence>
<feature type="non-terminal residue" evidence="1">
    <location>
        <position position="1"/>
    </location>
</feature>
<gene>
    <name evidence="1" type="ORF">DCW38_02055</name>
</gene>
<proteinExistence type="predicted"/>
<dbReference type="Gene3D" id="3.30.1460.10">
    <property type="match status" value="1"/>
</dbReference>
<sequence length="102" mass="11913">ILYIYVYKSDNGVIYLKVIYPLTLLPEKNILPFYRTLLETNMYLNGYIIGVEKNMAILMSIIKIQDIDSEEARKMVEQIAKLTLDISDKLIEEFSAVRFESQ</sequence>
<protein>
    <recommendedName>
        <fullName evidence="3">YbjN domain-containing protein</fullName>
    </recommendedName>
</protein>
<evidence type="ECO:0000313" key="1">
    <source>
        <dbReference type="EMBL" id="HAV91947.1"/>
    </source>
</evidence>
<reference evidence="1 2" key="1">
    <citation type="journal article" date="2018" name="Nat. Biotechnol.">
        <title>A standardized bacterial taxonomy based on genome phylogeny substantially revises the tree of life.</title>
        <authorList>
            <person name="Parks D.H."/>
            <person name="Chuvochina M."/>
            <person name="Waite D.W."/>
            <person name="Rinke C."/>
            <person name="Skarshewski A."/>
            <person name="Chaumeil P.A."/>
            <person name="Hugenholtz P."/>
        </authorList>
    </citation>
    <scope>NUCLEOTIDE SEQUENCE [LARGE SCALE GENOMIC DNA]</scope>
    <source>
        <strain evidence="1">UBA9956</strain>
    </source>
</reference>
<name>A0A350H8T1_UNCW3</name>
<evidence type="ECO:0000313" key="2">
    <source>
        <dbReference type="Proteomes" id="UP000264062"/>
    </source>
</evidence>
<comment type="caution">
    <text evidence="1">The sequence shown here is derived from an EMBL/GenBank/DDBJ whole genome shotgun (WGS) entry which is preliminary data.</text>
</comment>
<dbReference type="EMBL" id="DMZY01000063">
    <property type="protein sequence ID" value="HAV91947.1"/>
    <property type="molecule type" value="Genomic_DNA"/>
</dbReference>
<dbReference type="AlphaFoldDB" id="A0A350H8T1"/>